<reference evidence="1" key="1">
    <citation type="submission" date="2019-08" db="EMBL/GenBank/DDBJ databases">
        <authorList>
            <person name="Kucharzyk K."/>
            <person name="Murdoch R.W."/>
            <person name="Higgins S."/>
            <person name="Loffler F."/>
        </authorList>
    </citation>
    <scope>NUCLEOTIDE SEQUENCE</scope>
</reference>
<organism evidence="1">
    <name type="scientific">bioreactor metagenome</name>
    <dbReference type="NCBI Taxonomy" id="1076179"/>
    <lineage>
        <taxon>unclassified sequences</taxon>
        <taxon>metagenomes</taxon>
        <taxon>ecological metagenomes</taxon>
    </lineage>
</organism>
<accession>A0A645F852</accession>
<dbReference type="EMBL" id="VSSQ01056221">
    <property type="protein sequence ID" value="MPN10080.1"/>
    <property type="molecule type" value="Genomic_DNA"/>
</dbReference>
<proteinExistence type="predicted"/>
<protein>
    <submittedName>
        <fullName evidence="1">Uncharacterized protein</fullName>
    </submittedName>
</protein>
<gene>
    <name evidence="1" type="ORF">SDC9_157373</name>
</gene>
<name>A0A645F852_9ZZZZ</name>
<evidence type="ECO:0000313" key="1">
    <source>
        <dbReference type="EMBL" id="MPN10080.1"/>
    </source>
</evidence>
<sequence>MIKILHAFLRPAKSLGNFGGIMRNALGMTAGHRVARIECIADGEYGLQLEALCPRALVQHCALQIFFALPFGTQELRDILAADVKCHTLFVDQFNIEGFDHPARQLL</sequence>
<dbReference type="AlphaFoldDB" id="A0A645F852"/>
<comment type="caution">
    <text evidence="1">The sequence shown here is derived from an EMBL/GenBank/DDBJ whole genome shotgun (WGS) entry which is preliminary data.</text>
</comment>